<protein>
    <recommendedName>
        <fullName evidence="2 7">Orotate phosphoribosyltransferase</fullName>
        <shortName evidence="7">OPRT</shortName>
        <shortName evidence="7">OPRTase</shortName>
        <ecNumber evidence="2 7">2.4.2.10</ecNumber>
    </recommendedName>
</protein>
<feature type="binding site" description="in other chain" evidence="7">
    <location>
        <position position="95"/>
    </location>
    <ligand>
        <name>5-phospho-alpha-D-ribose 1-diphosphate</name>
        <dbReference type="ChEBI" id="CHEBI:58017"/>
        <note>ligand shared between dimeric partners</note>
    </ligand>
</feature>
<comment type="caution">
    <text evidence="7">Lacks conserved residue(s) required for the propagation of feature annotation.</text>
</comment>
<feature type="binding site" evidence="7">
    <location>
        <position position="121"/>
    </location>
    <ligand>
        <name>orotate</name>
        <dbReference type="ChEBI" id="CHEBI:30839"/>
    </ligand>
</feature>
<dbReference type="GO" id="GO:0019856">
    <property type="term" value="P:pyrimidine nucleobase biosynthetic process"/>
    <property type="evidence" value="ECO:0007669"/>
    <property type="project" value="InterPro"/>
</dbReference>
<evidence type="ECO:0000256" key="7">
    <source>
        <dbReference type="HAMAP-Rule" id="MF_01208"/>
    </source>
</evidence>
<comment type="function">
    <text evidence="7">Catalyzes the transfer of a ribosyl phosphate group from 5-phosphoribose 1-diphosphate to orotate, leading to the formation of orotidine monophosphate (OMP).</text>
</comment>
<proteinExistence type="inferred from homology"/>
<dbReference type="InterPro" id="IPR029057">
    <property type="entry name" value="PRTase-like"/>
</dbReference>
<dbReference type="Proteomes" id="UP000346198">
    <property type="component" value="Unassembled WGS sequence"/>
</dbReference>
<evidence type="ECO:0000313" key="9">
    <source>
        <dbReference type="EMBL" id="VGO20020.1"/>
    </source>
</evidence>
<dbReference type="InterPro" id="IPR000836">
    <property type="entry name" value="PRTase_dom"/>
</dbReference>
<dbReference type="Pfam" id="PF00156">
    <property type="entry name" value="Pribosyltran"/>
    <property type="match status" value="1"/>
</dbReference>
<dbReference type="GO" id="GO:0044205">
    <property type="term" value="P:'de novo' UMP biosynthetic process"/>
    <property type="evidence" value="ECO:0007669"/>
    <property type="project" value="UniProtKB-UniRule"/>
</dbReference>
<dbReference type="EMBL" id="CAAHFH010000001">
    <property type="protein sequence ID" value="VGO20020.1"/>
    <property type="molecule type" value="Genomic_DNA"/>
</dbReference>
<comment type="subunit">
    <text evidence="7">Homodimer.</text>
</comment>
<keyword evidence="4 7" id="KW-0808">Transferase</keyword>
<keyword evidence="3 7" id="KW-0328">Glycosyltransferase</keyword>
<feature type="binding site" description="in other chain" evidence="7">
    <location>
        <begin position="117"/>
        <end position="125"/>
    </location>
    <ligand>
        <name>5-phospho-alpha-D-ribose 1-diphosphate</name>
        <dbReference type="ChEBI" id="CHEBI:58017"/>
        <note>ligand shared between dimeric partners</note>
    </ligand>
</feature>
<feature type="binding site" description="in other chain" evidence="7">
    <location>
        <position position="24"/>
    </location>
    <ligand>
        <name>5-phospho-alpha-D-ribose 1-diphosphate</name>
        <dbReference type="ChEBI" id="CHEBI:58017"/>
        <note>ligand shared between dimeric partners</note>
    </ligand>
</feature>
<comment type="pathway">
    <text evidence="1 7">Pyrimidine metabolism; UMP biosynthesis via de novo pathway; UMP from orotate: step 1/2.</text>
</comment>
<organism evidence="9 10">
    <name type="scientific">Pontiella sulfatireligans</name>
    <dbReference type="NCBI Taxonomy" id="2750658"/>
    <lineage>
        <taxon>Bacteria</taxon>
        <taxon>Pseudomonadati</taxon>
        <taxon>Kiritimatiellota</taxon>
        <taxon>Kiritimatiellia</taxon>
        <taxon>Kiritimatiellales</taxon>
        <taxon>Pontiellaceae</taxon>
        <taxon>Pontiella</taxon>
    </lineage>
</organism>
<name>A0A6C2UIJ2_9BACT</name>
<keyword evidence="10" id="KW-1185">Reference proteome</keyword>
<evidence type="ECO:0000256" key="3">
    <source>
        <dbReference type="ARBA" id="ARBA00022676"/>
    </source>
</evidence>
<dbReference type="EC" id="2.4.2.10" evidence="2 7"/>
<dbReference type="GO" id="GO:0004588">
    <property type="term" value="F:orotate phosphoribosyltransferase activity"/>
    <property type="evidence" value="ECO:0007669"/>
    <property type="project" value="UniProtKB-UniRule"/>
</dbReference>
<feature type="domain" description="Phosphoribosyltransferase" evidence="8">
    <location>
        <begin position="40"/>
        <end position="167"/>
    </location>
</feature>
<comment type="similarity">
    <text evidence="7">Belongs to the purine/pyrimidine phosphoribosyltransferase family. PyrE subfamily.</text>
</comment>
<comment type="cofactor">
    <cofactor evidence="7">
        <name>Mg(2+)</name>
        <dbReference type="ChEBI" id="CHEBI:18420"/>
    </cofactor>
</comment>
<accession>A0A6C2UIJ2</accession>
<dbReference type="Gene3D" id="3.40.50.2020">
    <property type="match status" value="1"/>
</dbReference>
<evidence type="ECO:0000256" key="1">
    <source>
        <dbReference type="ARBA" id="ARBA00004889"/>
    </source>
</evidence>
<dbReference type="InterPro" id="IPR006273">
    <property type="entry name" value="Orotate_PRibTrfase_bac"/>
</dbReference>
<dbReference type="HAMAP" id="MF_01208">
    <property type="entry name" value="PyrE"/>
    <property type="match status" value="1"/>
</dbReference>
<comment type="catalytic activity">
    <reaction evidence="7">
        <text>orotidine 5'-phosphate + diphosphate = orotate + 5-phospho-alpha-D-ribose 1-diphosphate</text>
        <dbReference type="Rhea" id="RHEA:10380"/>
        <dbReference type="ChEBI" id="CHEBI:30839"/>
        <dbReference type="ChEBI" id="CHEBI:33019"/>
        <dbReference type="ChEBI" id="CHEBI:57538"/>
        <dbReference type="ChEBI" id="CHEBI:58017"/>
        <dbReference type="EC" id="2.4.2.10"/>
    </reaction>
</comment>
<dbReference type="CDD" id="cd06223">
    <property type="entry name" value="PRTases_typeI"/>
    <property type="match status" value="1"/>
</dbReference>
<dbReference type="PANTHER" id="PTHR19278:SF9">
    <property type="entry name" value="URIDINE 5'-MONOPHOSPHATE SYNTHASE"/>
    <property type="match status" value="1"/>
</dbReference>
<dbReference type="PANTHER" id="PTHR19278">
    <property type="entry name" value="OROTATE PHOSPHORIBOSYLTRANSFERASE"/>
    <property type="match status" value="1"/>
</dbReference>
<evidence type="ECO:0000313" key="10">
    <source>
        <dbReference type="Proteomes" id="UP000346198"/>
    </source>
</evidence>
<dbReference type="InterPro" id="IPR023031">
    <property type="entry name" value="OPRT"/>
</dbReference>
<gene>
    <name evidence="7 9" type="primary">pyrE</name>
    <name evidence="9" type="ORF">SCARR_02080</name>
</gene>
<evidence type="ECO:0000256" key="4">
    <source>
        <dbReference type="ARBA" id="ARBA00022679"/>
    </source>
</evidence>
<keyword evidence="5 7" id="KW-0460">Magnesium</keyword>
<dbReference type="UniPathway" id="UPA00070">
    <property type="reaction ID" value="UER00119"/>
</dbReference>
<keyword evidence="6 7" id="KW-0665">Pyrimidine biosynthesis</keyword>
<dbReference type="SUPFAM" id="SSF53271">
    <property type="entry name" value="PRTase-like"/>
    <property type="match status" value="1"/>
</dbReference>
<reference evidence="9 10" key="1">
    <citation type="submission" date="2019-04" db="EMBL/GenBank/DDBJ databases">
        <authorList>
            <person name="Van Vliet M D."/>
        </authorList>
    </citation>
    <scope>NUCLEOTIDE SEQUENCE [LARGE SCALE GENOMIC DNA]</scope>
    <source>
        <strain evidence="9 10">F21</strain>
    </source>
</reference>
<dbReference type="NCBIfam" id="TIGR01367">
    <property type="entry name" value="pyrE_Therm"/>
    <property type="match status" value="1"/>
</dbReference>
<dbReference type="GO" id="GO:0000287">
    <property type="term" value="F:magnesium ion binding"/>
    <property type="evidence" value="ECO:0007669"/>
    <property type="project" value="UniProtKB-UniRule"/>
</dbReference>
<evidence type="ECO:0000259" key="8">
    <source>
        <dbReference type="Pfam" id="PF00156"/>
    </source>
</evidence>
<feature type="binding site" evidence="7">
    <location>
        <begin position="32"/>
        <end position="33"/>
    </location>
    <ligand>
        <name>orotate</name>
        <dbReference type="ChEBI" id="CHEBI:30839"/>
    </ligand>
</feature>
<sequence>MTQQEVLKMFEGTGALLNGHFELRSGLHSNRFFQCAHLLENPRVAAQLCEALVEKIKAELADLQIDTVIAPAMGGITIGHEVARSLGIRFIFVEKEDNVLKLRRFKIKEGERFVIAEDVVTRGGRVQETIDIVEANGGVVAAIGILVDRSGGKAVFDAPLVSLLEIEPVTYDPSDCPLCKDGQELVHPGSK</sequence>
<feature type="binding site" evidence="7">
    <location>
        <position position="149"/>
    </location>
    <ligand>
        <name>orotate</name>
        <dbReference type="ChEBI" id="CHEBI:30839"/>
    </ligand>
</feature>
<evidence type="ECO:0000256" key="2">
    <source>
        <dbReference type="ARBA" id="ARBA00011971"/>
    </source>
</evidence>
<evidence type="ECO:0000256" key="5">
    <source>
        <dbReference type="ARBA" id="ARBA00022842"/>
    </source>
</evidence>
<evidence type="ECO:0000256" key="6">
    <source>
        <dbReference type="ARBA" id="ARBA00022975"/>
    </source>
</evidence>
<dbReference type="AlphaFoldDB" id="A0A6C2UIJ2"/>